<evidence type="ECO:0000313" key="3">
    <source>
        <dbReference type="Proteomes" id="UP000233837"/>
    </source>
</evidence>
<keyword evidence="3" id="KW-1185">Reference proteome</keyword>
<evidence type="ECO:0000313" key="2">
    <source>
        <dbReference type="EMBL" id="PKU63646.1"/>
    </source>
</evidence>
<organism evidence="2 3">
    <name type="scientific">Dendrobium catenatum</name>
    <dbReference type="NCBI Taxonomy" id="906689"/>
    <lineage>
        <taxon>Eukaryota</taxon>
        <taxon>Viridiplantae</taxon>
        <taxon>Streptophyta</taxon>
        <taxon>Embryophyta</taxon>
        <taxon>Tracheophyta</taxon>
        <taxon>Spermatophyta</taxon>
        <taxon>Magnoliopsida</taxon>
        <taxon>Liliopsida</taxon>
        <taxon>Asparagales</taxon>
        <taxon>Orchidaceae</taxon>
        <taxon>Epidendroideae</taxon>
        <taxon>Malaxideae</taxon>
        <taxon>Dendrobiinae</taxon>
        <taxon>Dendrobium</taxon>
    </lineage>
</organism>
<gene>
    <name evidence="2" type="ORF">MA16_Dca016012</name>
</gene>
<reference evidence="2 3" key="1">
    <citation type="journal article" date="2016" name="Sci. Rep.">
        <title>The Dendrobium catenatum Lindl. genome sequence provides insights into polysaccharide synthase, floral development and adaptive evolution.</title>
        <authorList>
            <person name="Zhang G.Q."/>
            <person name="Xu Q."/>
            <person name="Bian C."/>
            <person name="Tsai W.C."/>
            <person name="Yeh C.M."/>
            <person name="Liu K.W."/>
            <person name="Yoshida K."/>
            <person name="Zhang L.S."/>
            <person name="Chang S.B."/>
            <person name="Chen F."/>
            <person name="Shi Y."/>
            <person name="Su Y.Y."/>
            <person name="Zhang Y.Q."/>
            <person name="Chen L.J."/>
            <person name="Yin Y."/>
            <person name="Lin M."/>
            <person name="Huang H."/>
            <person name="Deng H."/>
            <person name="Wang Z.W."/>
            <person name="Zhu S.L."/>
            <person name="Zhao X."/>
            <person name="Deng C."/>
            <person name="Niu S.C."/>
            <person name="Huang J."/>
            <person name="Wang M."/>
            <person name="Liu G.H."/>
            <person name="Yang H.J."/>
            <person name="Xiao X.J."/>
            <person name="Hsiao Y.Y."/>
            <person name="Wu W.L."/>
            <person name="Chen Y.Y."/>
            <person name="Mitsuda N."/>
            <person name="Ohme-Takagi M."/>
            <person name="Luo Y.B."/>
            <person name="Van de Peer Y."/>
            <person name="Liu Z.J."/>
        </authorList>
    </citation>
    <scope>NUCLEOTIDE SEQUENCE [LARGE SCALE GENOMIC DNA]</scope>
    <source>
        <tissue evidence="2">The whole plant</tissue>
    </source>
</reference>
<reference evidence="2 3" key="2">
    <citation type="journal article" date="2017" name="Nature">
        <title>The Apostasia genome and the evolution of orchids.</title>
        <authorList>
            <person name="Zhang G.Q."/>
            <person name="Liu K.W."/>
            <person name="Li Z."/>
            <person name="Lohaus R."/>
            <person name="Hsiao Y.Y."/>
            <person name="Niu S.C."/>
            <person name="Wang J.Y."/>
            <person name="Lin Y.C."/>
            <person name="Xu Q."/>
            <person name="Chen L.J."/>
            <person name="Yoshida K."/>
            <person name="Fujiwara S."/>
            <person name="Wang Z.W."/>
            <person name="Zhang Y.Q."/>
            <person name="Mitsuda N."/>
            <person name="Wang M."/>
            <person name="Liu G.H."/>
            <person name="Pecoraro L."/>
            <person name="Huang H.X."/>
            <person name="Xiao X.J."/>
            <person name="Lin M."/>
            <person name="Wu X.Y."/>
            <person name="Wu W.L."/>
            <person name="Chen Y.Y."/>
            <person name="Chang S.B."/>
            <person name="Sakamoto S."/>
            <person name="Ohme-Takagi M."/>
            <person name="Yagi M."/>
            <person name="Zeng S.J."/>
            <person name="Shen C.Y."/>
            <person name="Yeh C.M."/>
            <person name="Luo Y.B."/>
            <person name="Tsai W.C."/>
            <person name="Van de Peer Y."/>
            <person name="Liu Z.J."/>
        </authorList>
    </citation>
    <scope>NUCLEOTIDE SEQUENCE [LARGE SCALE GENOMIC DNA]</scope>
    <source>
        <tissue evidence="2">The whole plant</tissue>
    </source>
</reference>
<name>A0A2I0VJQ4_9ASPA</name>
<dbReference type="EMBL" id="KZ503467">
    <property type="protein sequence ID" value="PKU63646.1"/>
    <property type="molecule type" value="Genomic_DNA"/>
</dbReference>
<evidence type="ECO:0000256" key="1">
    <source>
        <dbReference type="SAM" id="MobiDB-lite"/>
    </source>
</evidence>
<feature type="compositionally biased region" description="Polar residues" evidence="1">
    <location>
        <begin position="68"/>
        <end position="85"/>
    </location>
</feature>
<sequence>MASRHQRRYLLHRGVRTPTVFRIAAERRSPEQALPLIQRRRCSDLPVVGQAEAGRRSSNEAPAIAKNSIESNSPKRQSHAVTQHSSNYRQFCGFAHLIGKH</sequence>
<feature type="region of interest" description="Disordered" evidence="1">
    <location>
        <begin position="49"/>
        <end position="85"/>
    </location>
</feature>
<proteinExistence type="predicted"/>
<dbReference type="Proteomes" id="UP000233837">
    <property type="component" value="Unassembled WGS sequence"/>
</dbReference>
<protein>
    <submittedName>
        <fullName evidence="2">Uncharacterized protein</fullName>
    </submittedName>
</protein>
<accession>A0A2I0VJQ4</accession>
<dbReference type="AlphaFoldDB" id="A0A2I0VJQ4"/>